<evidence type="ECO:0000256" key="1">
    <source>
        <dbReference type="SAM" id="MobiDB-lite"/>
    </source>
</evidence>
<dbReference type="AlphaFoldDB" id="A0A6L9QCN9"/>
<gene>
    <name evidence="2" type="ORF">G3I70_08070</name>
</gene>
<feature type="region of interest" description="Disordered" evidence="1">
    <location>
        <begin position="65"/>
        <end position="84"/>
    </location>
</feature>
<reference evidence="2 3" key="1">
    <citation type="submission" date="2020-01" db="EMBL/GenBank/DDBJ databases">
        <title>Insect and environment-associated Actinomycetes.</title>
        <authorList>
            <person name="Currrie C."/>
            <person name="Chevrette M."/>
            <person name="Carlson C."/>
            <person name="Stubbendieck R."/>
            <person name="Wendt-Pienkowski E."/>
        </authorList>
    </citation>
    <scope>NUCLEOTIDE SEQUENCE [LARGE SCALE GENOMIC DNA]</scope>
    <source>
        <strain evidence="2 3">SID10258</strain>
    </source>
</reference>
<evidence type="ECO:0000313" key="3">
    <source>
        <dbReference type="Proteomes" id="UP000475532"/>
    </source>
</evidence>
<evidence type="ECO:0000313" key="2">
    <source>
        <dbReference type="EMBL" id="NEA22443.1"/>
    </source>
</evidence>
<comment type="caution">
    <text evidence="2">The sequence shown here is derived from an EMBL/GenBank/DDBJ whole genome shotgun (WGS) entry which is preliminary data.</text>
</comment>
<name>A0A6L9QCN9_9ACTN</name>
<accession>A0A6L9QCN9</accession>
<feature type="compositionally biased region" description="Low complexity" evidence="1">
    <location>
        <begin position="73"/>
        <end position="84"/>
    </location>
</feature>
<dbReference type="EMBL" id="JAAGLI010000208">
    <property type="protein sequence ID" value="NEA22443.1"/>
    <property type="molecule type" value="Genomic_DNA"/>
</dbReference>
<feature type="non-terminal residue" evidence="2">
    <location>
        <position position="164"/>
    </location>
</feature>
<sequence length="164" mass="14665">MGAPMGLVCGAGVCSAASFEGAVAESSGVGLAVGLAVGTGLGATVGDGAGGGSSTGAACAGQHAGVGSGSGVSSGSVSGSAVGAAPSAVGADAGSRACIEVDVPWADAVAAGGRAAAMDTAGEHAVRVVQEIATAVTAGRADVAAVVVADAAAVATVWASRASP</sequence>
<proteinExistence type="predicted"/>
<protein>
    <submittedName>
        <fullName evidence="2">Uncharacterized protein</fullName>
    </submittedName>
</protein>
<dbReference type="Proteomes" id="UP000475532">
    <property type="component" value="Unassembled WGS sequence"/>
</dbReference>
<organism evidence="2 3">
    <name type="scientific">Actinomadura bangladeshensis</name>
    <dbReference type="NCBI Taxonomy" id="453573"/>
    <lineage>
        <taxon>Bacteria</taxon>
        <taxon>Bacillati</taxon>
        <taxon>Actinomycetota</taxon>
        <taxon>Actinomycetes</taxon>
        <taxon>Streptosporangiales</taxon>
        <taxon>Thermomonosporaceae</taxon>
        <taxon>Actinomadura</taxon>
    </lineage>
</organism>